<evidence type="ECO:0000313" key="3">
    <source>
        <dbReference type="Proteomes" id="UP000245535"/>
    </source>
</evidence>
<evidence type="ECO:0000256" key="1">
    <source>
        <dbReference type="SAM" id="SignalP"/>
    </source>
</evidence>
<accession>A0A315Z001</accession>
<gene>
    <name evidence="2" type="ORF">BC781_10937</name>
</gene>
<organism evidence="2 3">
    <name type="scientific">Sediminitomix flava</name>
    <dbReference type="NCBI Taxonomy" id="379075"/>
    <lineage>
        <taxon>Bacteria</taxon>
        <taxon>Pseudomonadati</taxon>
        <taxon>Bacteroidota</taxon>
        <taxon>Cytophagia</taxon>
        <taxon>Cytophagales</taxon>
        <taxon>Flammeovirgaceae</taxon>
        <taxon>Sediminitomix</taxon>
    </lineage>
</organism>
<sequence>MKAIISTLIFIIISTTGFAQQASVEDRIFGLQLGLTSGISAYYEHKLNHSFALRTEVFTTWGYSKSLGFEINPAIALEPKYYYNLKKRKEKGKNIAKNSGNYLSLRSMYWKDPFYEDSRKHRMYLLPMWGMRRTIGEHFSYEFAAGGAYEIVPKGKDELGLSIDFRIGYTF</sequence>
<name>A0A315Z001_SEDFL</name>
<reference evidence="2 3" key="1">
    <citation type="submission" date="2018-03" db="EMBL/GenBank/DDBJ databases">
        <title>Genomic Encyclopedia of Archaeal and Bacterial Type Strains, Phase II (KMG-II): from individual species to whole genera.</title>
        <authorList>
            <person name="Goeker M."/>
        </authorList>
    </citation>
    <scope>NUCLEOTIDE SEQUENCE [LARGE SCALE GENOMIC DNA]</scope>
    <source>
        <strain evidence="2 3">DSM 28229</strain>
    </source>
</reference>
<proteinExistence type="predicted"/>
<dbReference type="EMBL" id="QGDO01000009">
    <property type="protein sequence ID" value="PWJ36023.1"/>
    <property type="molecule type" value="Genomic_DNA"/>
</dbReference>
<dbReference type="OrthoDB" id="883248at2"/>
<keyword evidence="3" id="KW-1185">Reference proteome</keyword>
<protein>
    <recommendedName>
        <fullName evidence="4">Outer membrane protein with beta-barrel domain</fullName>
    </recommendedName>
</protein>
<dbReference type="Proteomes" id="UP000245535">
    <property type="component" value="Unassembled WGS sequence"/>
</dbReference>
<evidence type="ECO:0008006" key="4">
    <source>
        <dbReference type="Google" id="ProtNLM"/>
    </source>
</evidence>
<dbReference type="AlphaFoldDB" id="A0A315Z001"/>
<feature type="signal peptide" evidence="1">
    <location>
        <begin position="1"/>
        <end position="19"/>
    </location>
</feature>
<dbReference type="RefSeq" id="WP_109622365.1">
    <property type="nucleotide sequence ID" value="NZ_QGDO01000009.1"/>
</dbReference>
<comment type="caution">
    <text evidence="2">The sequence shown here is derived from an EMBL/GenBank/DDBJ whole genome shotgun (WGS) entry which is preliminary data.</text>
</comment>
<feature type="chain" id="PRO_5016300111" description="Outer membrane protein with beta-barrel domain" evidence="1">
    <location>
        <begin position="20"/>
        <end position="171"/>
    </location>
</feature>
<keyword evidence="1" id="KW-0732">Signal</keyword>
<evidence type="ECO:0000313" key="2">
    <source>
        <dbReference type="EMBL" id="PWJ36023.1"/>
    </source>
</evidence>